<reference evidence="8 9" key="1">
    <citation type="submission" date="2020-08" db="EMBL/GenBank/DDBJ databases">
        <title>Plant Genome Project.</title>
        <authorList>
            <person name="Zhang R.-G."/>
        </authorList>
    </citation>
    <scope>NUCLEOTIDE SEQUENCE [LARGE SCALE GENOMIC DNA]</scope>
    <source>
        <tissue evidence="8">Rhizome</tissue>
    </source>
</reference>
<dbReference type="OrthoDB" id="1742889at2759"/>
<proteinExistence type="predicted"/>
<comment type="subcellular location">
    <subcellularLocation>
        <location evidence="1">Cell membrane</location>
        <topology evidence="1">Lipid-anchor</topology>
        <topology evidence="1">GPI-anchor</topology>
    </subcellularLocation>
</comment>
<evidence type="ECO:0000256" key="3">
    <source>
        <dbReference type="ARBA" id="ARBA00022622"/>
    </source>
</evidence>
<dbReference type="PROSITE" id="PS50213">
    <property type="entry name" value="FAS1"/>
    <property type="match status" value="1"/>
</dbReference>
<evidence type="ECO:0000256" key="1">
    <source>
        <dbReference type="ARBA" id="ARBA00004609"/>
    </source>
</evidence>
<sequence>MELLLRLLQFHSDVLIVFIILPLPLCSALASAPSPVAAALPEPHANLTAIMARNGCSAFSRLLSGVPDAVQSFADNLGSGLTAFCPVDDAMRPFLPAFKNLTADAKLSLLLYHAVPVYCSFEMLQDGNGIVSTLASGAATDYKLAVQNDGDQVTLRTGVIVATITATLVDQNPLAVYAINGVLEPVELFKPARAPALAPAPEVAEKAPPAKASSETVEAPTSAQKAPADEKAASKSAATRNTAYLWLAVGAVAMAAAA</sequence>
<dbReference type="PANTHER" id="PTHR32077:SF86">
    <property type="entry name" value="FAS1 DOMAIN-CONTAINING PROTEIN SELMODRAFT_448915"/>
    <property type="match status" value="1"/>
</dbReference>
<keyword evidence="3" id="KW-0325">Glycoprotein</keyword>
<accession>A0A8J5KWW4</accession>
<evidence type="ECO:0000256" key="4">
    <source>
        <dbReference type="ARBA" id="ARBA00022729"/>
    </source>
</evidence>
<dbReference type="Pfam" id="PF02469">
    <property type="entry name" value="Fasciclin"/>
    <property type="match status" value="1"/>
</dbReference>
<dbReference type="InterPro" id="IPR045003">
    <property type="entry name" value="FLA_A"/>
</dbReference>
<protein>
    <recommendedName>
        <fullName evidence="7">FAS1 domain-containing protein</fullName>
    </recommendedName>
</protein>
<evidence type="ECO:0000259" key="7">
    <source>
        <dbReference type="PROSITE" id="PS50213"/>
    </source>
</evidence>
<dbReference type="PANTHER" id="PTHR32077">
    <property type="entry name" value="FASCICLIN-LIKE ARABINOGALACTAN PROTEIN"/>
    <property type="match status" value="1"/>
</dbReference>
<dbReference type="Proteomes" id="UP000734854">
    <property type="component" value="Unassembled WGS sequence"/>
</dbReference>
<keyword evidence="9" id="KW-1185">Reference proteome</keyword>
<dbReference type="SMART" id="SM00554">
    <property type="entry name" value="FAS1"/>
    <property type="match status" value="1"/>
</dbReference>
<dbReference type="GO" id="GO:0009834">
    <property type="term" value="P:plant-type secondary cell wall biogenesis"/>
    <property type="evidence" value="ECO:0007669"/>
    <property type="project" value="TreeGrafter"/>
</dbReference>
<organism evidence="8 9">
    <name type="scientific">Zingiber officinale</name>
    <name type="common">Ginger</name>
    <name type="synonym">Amomum zingiber</name>
    <dbReference type="NCBI Taxonomy" id="94328"/>
    <lineage>
        <taxon>Eukaryota</taxon>
        <taxon>Viridiplantae</taxon>
        <taxon>Streptophyta</taxon>
        <taxon>Embryophyta</taxon>
        <taxon>Tracheophyta</taxon>
        <taxon>Spermatophyta</taxon>
        <taxon>Magnoliopsida</taxon>
        <taxon>Liliopsida</taxon>
        <taxon>Zingiberales</taxon>
        <taxon>Zingiberaceae</taxon>
        <taxon>Zingiber</taxon>
    </lineage>
</organism>
<evidence type="ECO:0000256" key="6">
    <source>
        <dbReference type="SAM" id="MobiDB-lite"/>
    </source>
</evidence>
<feature type="region of interest" description="Disordered" evidence="6">
    <location>
        <begin position="200"/>
        <end position="234"/>
    </location>
</feature>
<evidence type="ECO:0000313" key="9">
    <source>
        <dbReference type="Proteomes" id="UP000734854"/>
    </source>
</evidence>
<dbReference type="GO" id="GO:0005886">
    <property type="term" value="C:plasma membrane"/>
    <property type="evidence" value="ECO:0007669"/>
    <property type="project" value="UniProtKB-SubCell"/>
</dbReference>
<feature type="domain" description="FAS1" evidence="7">
    <location>
        <begin position="43"/>
        <end position="183"/>
    </location>
</feature>
<gene>
    <name evidence="8" type="ORF">ZIOFF_042250</name>
</gene>
<keyword evidence="3" id="KW-0449">Lipoprotein</keyword>
<keyword evidence="2" id="KW-1003">Cell membrane</keyword>
<feature type="compositionally biased region" description="Polar residues" evidence="6">
    <location>
        <begin position="213"/>
        <end position="224"/>
    </location>
</feature>
<evidence type="ECO:0000256" key="2">
    <source>
        <dbReference type="ARBA" id="ARBA00022475"/>
    </source>
</evidence>
<comment type="caution">
    <text evidence="8">The sequence shown here is derived from an EMBL/GenBank/DDBJ whole genome shotgun (WGS) entry which is preliminary data.</text>
</comment>
<dbReference type="EMBL" id="JACMSC010000011">
    <property type="protein sequence ID" value="KAG6502358.1"/>
    <property type="molecule type" value="Genomic_DNA"/>
</dbReference>
<keyword evidence="4" id="KW-0732">Signal</keyword>
<name>A0A8J5KWW4_ZINOF</name>
<keyword evidence="5" id="KW-0472">Membrane</keyword>
<feature type="compositionally biased region" description="Low complexity" evidence="6">
    <location>
        <begin position="200"/>
        <end position="212"/>
    </location>
</feature>
<evidence type="ECO:0000256" key="5">
    <source>
        <dbReference type="ARBA" id="ARBA00023136"/>
    </source>
</evidence>
<evidence type="ECO:0000313" key="8">
    <source>
        <dbReference type="EMBL" id="KAG6502358.1"/>
    </source>
</evidence>
<dbReference type="InterPro" id="IPR000782">
    <property type="entry name" value="FAS1_domain"/>
</dbReference>
<keyword evidence="3" id="KW-0336">GPI-anchor</keyword>
<dbReference type="GO" id="GO:0098552">
    <property type="term" value="C:side of membrane"/>
    <property type="evidence" value="ECO:0007669"/>
    <property type="project" value="UniProtKB-KW"/>
</dbReference>
<dbReference type="AlphaFoldDB" id="A0A8J5KWW4"/>